<dbReference type="SUPFAM" id="SSF52266">
    <property type="entry name" value="SGNH hydrolase"/>
    <property type="match status" value="1"/>
</dbReference>
<protein>
    <submittedName>
        <fullName evidence="2">Lysophospholipase L1</fullName>
    </submittedName>
</protein>
<dbReference type="GO" id="GO:0016788">
    <property type="term" value="F:hydrolase activity, acting on ester bonds"/>
    <property type="evidence" value="ECO:0007669"/>
    <property type="project" value="InterPro"/>
</dbReference>
<dbReference type="Proteomes" id="UP000198660">
    <property type="component" value="Unassembled WGS sequence"/>
</dbReference>
<dbReference type="Gene3D" id="3.40.50.1110">
    <property type="entry name" value="SGNH hydrolase"/>
    <property type="match status" value="1"/>
</dbReference>
<dbReference type="RefSeq" id="WP_176392089.1">
    <property type="nucleotide sequence ID" value="NZ_FPAA01000011.1"/>
</dbReference>
<organism evidence="2 3">
    <name type="scientific">Marininema halotolerans</name>
    <dbReference type="NCBI Taxonomy" id="1155944"/>
    <lineage>
        <taxon>Bacteria</taxon>
        <taxon>Bacillati</taxon>
        <taxon>Bacillota</taxon>
        <taxon>Bacilli</taxon>
        <taxon>Bacillales</taxon>
        <taxon>Thermoactinomycetaceae</taxon>
        <taxon>Marininema</taxon>
    </lineage>
</organism>
<gene>
    <name evidence="2" type="ORF">SAMN05444972_1112</name>
</gene>
<evidence type="ECO:0000313" key="3">
    <source>
        <dbReference type="Proteomes" id="UP000198660"/>
    </source>
</evidence>
<evidence type="ECO:0000256" key="1">
    <source>
        <dbReference type="SAM" id="SignalP"/>
    </source>
</evidence>
<sequence>MPRVSRILMIVLVFALFFPFTTNLSVAHAAEKEASTTYEYTAIGDSIGFGFGAFHGYVPRYGDYMEDDTSSKVNIQNKSVLGWETPQLLHAVKTDTAMRLRLAVSSVISWDIGGNDFRVARNKYIAGTCGGPKNEDCLVETSKLVKKNWIEIVTILHELRQGKDTNFRTMDLYNPYIAVDKKAKSYDGTKSRFEVFKPYLDDLNQFIHDQESMGYTTANVYDAFNGPKHDEDPRAKGYIFIDGLHPNYKGYEVIAKEFRKLGYAPLVP</sequence>
<keyword evidence="1" id="KW-0732">Signal</keyword>
<reference evidence="3" key="1">
    <citation type="submission" date="2016-10" db="EMBL/GenBank/DDBJ databases">
        <authorList>
            <person name="Varghese N."/>
            <person name="Submissions S."/>
        </authorList>
    </citation>
    <scope>NUCLEOTIDE SEQUENCE [LARGE SCALE GENOMIC DNA]</scope>
    <source>
        <strain evidence="3">DSM 45789</strain>
    </source>
</reference>
<dbReference type="InterPro" id="IPR001087">
    <property type="entry name" value="GDSL"/>
</dbReference>
<dbReference type="EMBL" id="FPAA01000011">
    <property type="protein sequence ID" value="SFS91701.1"/>
    <property type="molecule type" value="Genomic_DNA"/>
</dbReference>
<dbReference type="Pfam" id="PF00657">
    <property type="entry name" value="Lipase_GDSL"/>
    <property type="match status" value="1"/>
</dbReference>
<proteinExistence type="predicted"/>
<accession>A0A1I6TR97</accession>
<name>A0A1I6TR97_9BACL</name>
<dbReference type="AlphaFoldDB" id="A0A1I6TR97"/>
<feature type="chain" id="PRO_5009304023" evidence="1">
    <location>
        <begin position="30"/>
        <end position="268"/>
    </location>
</feature>
<keyword evidence="3" id="KW-1185">Reference proteome</keyword>
<evidence type="ECO:0000313" key="2">
    <source>
        <dbReference type="EMBL" id="SFS91701.1"/>
    </source>
</evidence>
<dbReference type="InterPro" id="IPR036514">
    <property type="entry name" value="SGNH_hydro_sf"/>
</dbReference>
<feature type="signal peptide" evidence="1">
    <location>
        <begin position="1"/>
        <end position="29"/>
    </location>
</feature>